<proteinExistence type="evidence at transcript level"/>
<keyword evidence="3" id="KW-0238">DNA-binding</keyword>
<dbReference type="PANTHER" id="PTHR12414:SF8">
    <property type="entry name" value="TRANSCRIPTION FACTOR GLIAL CELLS MISSING-RELATED"/>
    <property type="match status" value="1"/>
</dbReference>
<keyword evidence="1" id="KW-0217">Developmental protein</keyword>
<sequence>MSMCKSSGTVSPEWDINDNNIPKVTSYDSFQEWSDGHCRYVYRPDCEEARRHGSGWAMRNTNNHNVHILKKSCLGVLVCSARCTLDSGEKVHLRPAICDKARKKQQGKPCPNRKCSGRLEVLACRGHCGYPVTHFWRHTEHAIFFQAKGSHDHPKPEPKATAEARRTLHSPLQMHRRTKNIQDAISLELHIPMKENKRPDMHPAWRRNSSSYESNKLARLDHQLQISKKNGDTQCSCPPFECLCSKNYTVGCRSFAAVSKDEPSSYSDLMVTNLESMPTECSVFQAIDKVLEDVACSYGHSTSYRLAAKVASDFDQAYYSSFGDGYDTEMDRINQSFYSSCDPYRGHPTTKHNSHTMDTHVLLPPPPLLHHSVASDDLSTSFSDECPLTPIHHSSPRSTDAFSTFPEIEDVIHPSDILVLDQPLRKPGTWSESEQDHHIQTYQDNYSHSNHASEAMKDDYVVTSLDDPDVSQRFFAAIDNLLLQDYGNGDNFASPPDEIRDSEKEGHLNTNWETANAISSFFSHTQQHGINDLTYPTNVIEPNSKEDHYLDQSQHQDIKIVPNNYTSVFPMQISASLCERPMDMDIAESELIIPHRTTAQHVPY</sequence>
<gene>
    <name evidence="7" type="primary">gcm</name>
</gene>
<feature type="domain" description="GCM" evidence="6">
    <location>
        <begin position="12"/>
        <end position="168"/>
    </location>
</feature>
<dbReference type="EMBL" id="LC379622">
    <property type="protein sequence ID" value="BBD75259.1"/>
    <property type="molecule type" value="mRNA"/>
</dbReference>
<reference evidence="7" key="1">
    <citation type="submission" date="2018-04" db="EMBL/GenBank/DDBJ databases">
        <title>Early embryogenesis of the spider.</title>
        <authorList>
            <person name="Akiyama-Oda Y."/>
            <person name="Oda H."/>
        </authorList>
    </citation>
    <scope>NUCLEOTIDE SEQUENCE</scope>
</reference>
<evidence type="ECO:0000256" key="1">
    <source>
        <dbReference type="ARBA" id="ARBA00022473"/>
    </source>
</evidence>
<keyword evidence="5" id="KW-0539">Nucleus</keyword>
<dbReference type="Pfam" id="PF03615">
    <property type="entry name" value="GCM"/>
    <property type="match status" value="1"/>
</dbReference>
<dbReference type="InterPro" id="IPR039791">
    <property type="entry name" value="GCM"/>
</dbReference>
<protein>
    <submittedName>
        <fullName evidence="7">Glial cells missing</fullName>
    </submittedName>
</protein>
<organism evidence="7">
    <name type="scientific">Parasteatoda tepidariorum</name>
    <name type="common">Common house spider</name>
    <name type="synonym">Achaearanea tepidariorum</name>
    <dbReference type="NCBI Taxonomy" id="114398"/>
    <lineage>
        <taxon>Eukaryota</taxon>
        <taxon>Metazoa</taxon>
        <taxon>Ecdysozoa</taxon>
        <taxon>Arthropoda</taxon>
        <taxon>Chelicerata</taxon>
        <taxon>Arachnida</taxon>
        <taxon>Araneae</taxon>
        <taxon>Araneomorphae</taxon>
        <taxon>Entelegynae</taxon>
        <taxon>Araneoidea</taxon>
        <taxon>Theridiidae</taxon>
        <taxon>Parasteatoda</taxon>
    </lineage>
</organism>
<evidence type="ECO:0000256" key="4">
    <source>
        <dbReference type="ARBA" id="ARBA00023163"/>
    </source>
</evidence>
<dbReference type="InterPro" id="IPR003902">
    <property type="entry name" value="Tscrpt_reg_GCM"/>
</dbReference>
<evidence type="ECO:0000256" key="2">
    <source>
        <dbReference type="ARBA" id="ARBA00023015"/>
    </source>
</evidence>
<dbReference type="GO" id="GO:0005634">
    <property type="term" value="C:nucleus"/>
    <property type="evidence" value="ECO:0007669"/>
    <property type="project" value="TreeGrafter"/>
</dbReference>
<dbReference type="Gene3D" id="3.30.70.3530">
    <property type="entry name" value="GCM motif"/>
    <property type="match status" value="1"/>
</dbReference>
<dbReference type="InterPro" id="IPR043020">
    <property type="entry name" value="GCM_large"/>
</dbReference>
<dbReference type="PANTHER" id="PTHR12414">
    <property type="entry name" value="GLIAL CELLS MISSING RELATED/GLIDE"/>
    <property type="match status" value="1"/>
</dbReference>
<keyword evidence="2" id="KW-0805">Transcription regulation</keyword>
<evidence type="ECO:0000313" key="7">
    <source>
        <dbReference type="EMBL" id="BBD75259.1"/>
    </source>
</evidence>
<dbReference type="PROSITE" id="PS50807">
    <property type="entry name" value="GCM"/>
    <property type="match status" value="1"/>
</dbReference>
<evidence type="ECO:0000256" key="5">
    <source>
        <dbReference type="ARBA" id="ARBA00023242"/>
    </source>
</evidence>
<evidence type="ECO:0000259" key="6">
    <source>
        <dbReference type="PROSITE" id="PS50807"/>
    </source>
</evidence>
<dbReference type="InterPro" id="IPR036115">
    <property type="entry name" value="GCM_dom_sf"/>
</dbReference>
<dbReference type="AlphaFoldDB" id="A0A2Z6DTI2"/>
<dbReference type="InterPro" id="IPR043021">
    <property type="entry name" value="GCM_small"/>
</dbReference>
<dbReference type="Gene3D" id="2.20.25.670">
    <property type="entry name" value="GCM domain, large subdomain"/>
    <property type="match status" value="1"/>
</dbReference>
<dbReference type="SUPFAM" id="SSF90073">
    <property type="entry name" value="GCM domain"/>
    <property type="match status" value="1"/>
</dbReference>
<keyword evidence="4" id="KW-0804">Transcription</keyword>
<dbReference type="OrthoDB" id="6241117at2759"/>
<dbReference type="GO" id="GO:0000978">
    <property type="term" value="F:RNA polymerase II cis-regulatory region sequence-specific DNA binding"/>
    <property type="evidence" value="ECO:0007669"/>
    <property type="project" value="TreeGrafter"/>
</dbReference>
<name>A0A2Z6DTI2_PARTP</name>
<dbReference type="GO" id="GO:0001228">
    <property type="term" value="F:DNA-binding transcription activator activity, RNA polymerase II-specific"/>
    <property type="evidence" value="ECO:0007669"/>
    <property type="project" value="InterPro"/>
</dbReference>
<dbReference type="GO" id="GO:0042063">
    <property type="term" value="P:gliogenesis"/>
    <property type="evidence" value="ECO:0007669"/>
    <property type="project" value="TreeGrafter"/>
</dbReference>
<accession>A0A2Z6DTI2</accession>
<evidence type="ECO:0000256" key="3">
    <source>
        <dbReference type="ARBA" id="ARBA00023125"/>
    </source>
</evidence>